<dbReference type="HOGENOM" id="CLU_881846_0_0_4"/>
<keyword evidence="1" id="KW-0812">Transmembrane</keyword>
<evidence type="ECO:0000313" key="2">
    <source>
        <dbReference type="EMBL" id="CCJ54440.1"/>
    </source>
</evidence>
<dbReference type="EMBL" id="HE965806">
    <property type="protein sequence ID" value="CCJ54440.1"/>
    <property type="molecule type" value="Genomic_DNA"/>
</dbReference>
<dbReference type="AlphaFoldDB" id="A0A0C6P4K6"/>
<sequence length="315" mass="35587">MQMDLSKIQFGVDVATSLAILASAITFLINQRLKTRETKRRQLDESVRAVTVDEFQSALGNLSTAYVKEIVRHTVPLQASVSRGLERLEKSLELDPKRANVLMDAMANTTQAISDYINAICAYNYQIYPLLDSIEGGESQIQEFRRNLQRLMDSYNNIGRGHESLFKEVRALCDFCAAHPLEQADHEALQRMAMSIVADKDYRQWVDSFVPSGKEEAYWACVDKGDFEGEKDLLMRVVSNVIGGFYKAPARMQAQVIYLAYSAIIDARQQCKEFLVGMAAINYWLIRKGGGSESLPDVIQRYRSQAVFAVDSEIR</sequence>
<dbReference type="Proteomes" id="UP000007564">
    <property type="component" value="Chromosome"/>
</dbReference>
<dbReference type="GeneID" id="56480413"/>
<evidence type="ECO:0000313" key="3">
    <source>
        <dbReference type="Proteomes" id="UP000007564"/>
    </source>
</evidence>
<dbReference type="OrthoDB" id="8685187at2"/>
<gene>
    <name evidence="2" type="ORF">BN112_2523</name>
</gene>
<organism evidence="2 3">
    <name type="scientific">Bordetella bronchiseptica 253</name>
    <dbReference type="NCBI Taxonomy" id="568707"/>
    <lineage>
        <taxon>Bacteria</taxon>
        <taxon>Pseudomonadati</taxon>
        <taxon>Pseudomonadota</taxon>
        <taxon>Betaproteobacteria</taxon>
        <taxon>Burkholderiales</taxon>
        <taxon>Alcaligenaceae</taxon>
        <taxon>Bordetella</taxon>
    </lineage>
</organism>
<reference evidence="2 3" key="1">
    <citation type="journal article" date="2012" name="BMC Genomics">
        <title>Comparative genomics of the classical Bordetella subspecies: the evolution and exchange of virulence-associated diversity amongst closely related pathogens.</title>
        <authorList>
            <person name="Park J."/>
            <person name="Zhang Y."/>
            <person name="Buboltz A.M."/>
            <person name="Zhang X."/>
            <person name="Schuster S.C."/>
            <person name="Ahuja U."/>
            <person name="Liu M."/>
            <person name="Miller J.F."/>
            <person name="Sebaihia M."/>
            <person name="Bentley S.D."/>
            <person name="Parkhill J."/>
            <person name="Harvill E.T."/>
        </authorList>
    </citation>
    <scope>NUCLEOTIDE SEQUENCE [LARGE SCALE GENOMIC DNA]</scope>
    <source>
        <strain evidence="2 3">253</strain>
    </source>
</reference>
<evidence type="ECO:0000256" key="1">
    <source>
        <dbReference type="SAM" id="Phobius"/>
    </source>
</evidence>
<feature type="transmembrane region" description="Helical" evidence="1">
    <location>
        <begin position="12"/>
        <end position="30"/>
    </location>
</feature>
<keyword evidence="1" id="KW-1133">Transmembrane helix</keyword>
<proteinExistence type="predicted"/>
<dbReference type="KEGG" id="bbh:BN112_2523"/>
<protein>
    <submittedName>
        <fullName evidence="2">Putative membrane protein</fullName>
    </submittedName>
</protein>
<keyword evidence="1" id="KW-0472">Membrane</keyword>
<name>A0A0C6P4K6_BORBO</name>
<accession>A0A0C6P4K6</accession>
<dbReference type="RefSeq" id="WP_003808531.1">
    <property type="nucleotide sequence ID" value="NC_019382.1"/>
</dbReference>